<dbReference type="KEGG" id="maga:Mag101_16995"/>
<dbReference type="EMBL" id="CP019650">
    <property type="protein sequence ID" value="AQQ69137.1"/>
    <property type="molecule type" value="Genomic_DNA"/>
</dbReference>
<dbReference type="GO" id="GO:0006744">
    <property type="term" value="P:ubiquinone biosynthetic process"/>
    <property type="evidence" value="ECO:0007669"/>
    <property type="project" value="UniProtKB-UniRule"/>
</dbReference>
<gene>
    <name evidence="1" type="primary">ubiJ</name>
    <name evidence="4" type="ORF">Mag101_16995</name>
</gene>
<dbReference type="eggNOG" id="COG3165">
    <property type="taxonomic scope" value="Bacteria"/>
</dbReference>
<evidence type="ECO:0000313" key="4">
    <source>
        <dbReference type="EMBL" id="AQQ69137.1"/>
    </source>
</evidence>
<dbReference type="GO" id="GO:0005737">
    <property type="term" value="C:cytoplasm"/>
    <property type="evidence" value="ECO:0007669"/>
    <property type="project" value="UniProtKB-SubCell"/>
</dbReference>
<dbReference type="RefSeq" id="WP_077407670.1">
    <property type="nucleotide sequence ID" value="NZ_CP019650.1"/>
</dbReference>
<keyword evidence="2" id="KW-0175">Coiled coil</keyword>
<keyword evidence="1" id="KW-0831">Ubiquinone biosynthesis</keyword>
<evidence type="ECO:0000256" key="1">
    <source>
        <dbReference type="HAMAP-Rule" id="MF_02215"/>
    </source>
</evidence>
<feature type="coiled-coil region" evidence="2">
    <location>
        <begin position="186"/>
        <end position="213"/>
    </location>
</feature>
<dbReference type="PANTHER" id="PTHR38693:SF1">
    <property type="entry name" value="UBIQUINONE BIOSYNTHESIS ACCESSORY FACTOR UBIJ"/>
    <property type="match status" value="1"/>
</dbReference>
<keyword evidence="5" id="KW-1185">Reference proteome</keyword>
<dbReference type="UniPathway" id="UPA00232"/>
<evidence type="ECO:0000256" key="2">
    <source>
        <dbReference type="SAM" id="Coils"/>
    </source>
</evidence>
<evidence type="ECO:0000259" key="3">
    <source>
        <dbReference type="Pfam" id="PF02036"/>
    </source>
</evidence>
<dbReference type="InterPro" id="IPR038989">
    <property type="entry name" value="UbiJ"/>
</dbReference>
<dbReference type="Pfam" id="PF02036">
    <property type="entry name" value="SCP2"/>
    <property type="match status" value="1"/>
</dbReference>
<dbReference type="InterPro" id="IPR003033">
    <property type="entry name" value="SCP2_sterol-bd_dom"/>
</dbReference>
<dbReference type="OrthoDB" id="5801225at2"/>
<accession>A0A1Q2MA22</accession>
<dbReference type="Proteomes" id="UP000188219">
    <property type="component" value="Chromosome"/>
</dbReference>
<dbReference type="AlphaFoldDB" id="A0A1Q2MA22"/>
<dbReference type="PANTHER" id="PTHR38693">
    <property type="entry name" value="UBIQUINONE BIOSYNTHESIS PROTEIN UBIJ"/>
    <property type="match status" value="1"/>
</dbReference>
<dbReference type="HAMAP" id="MF_02215">
    <property type="entry name" value="UbiJ"/>
    <property type="match status" value="1"/>
</dbReference>
<proteinExistence type="inferred from homology"/>
<organism evidence="4 5">
    <name type="scientific">Microbulbifer agarilyticus</name>
    <dbReference type="NCBI Taxonomy" id="260552"/>
    <lineage>
        <taxon>Bacteria</taxon>
        <taxon>Pseudomonadati</taxon>
        <taxon>Pseudomonadota</taxon>
        <taxon>Gammaproteobacteria</taxon>
        <taxon>Cellvibrionales</taxon>
        <taxon>Microbulbiferaceae</taxon>
        <taxon>Microbulbifer</taxon>
    </lineage>
</organism>
<comment type="function">
    <text evidence="1">Required for ubiquinone (coenzyme Q) biosynthesis. Binds hydrophobic ubiquinone biosynthetic intermediates via its SCP2 domain and is essential for the stability of the Ubi complex. May constitute a docking platform where Ubi enzymes assemble and access their SCP2-bound polyprenyl substrates.</text>
</comment>
<keyword evidence="1" id="KW-0963">Cytoplasm</keyword>
<feature type="domain" description="SCP2" evidence="3">
    <location>
        <begin position="18"/>
        <end position="116"/>
    </location>
</feature>
<protein>
    <recommendedName>
        <fullName evidence="1">Ubiquinone biosynthesis accessory factor UbiJ</fullName>
    </recommendedName>
</protein>
<sequence>MTDPTFRAGFDATLETAINTALRYDPGSRARLGKLAGKVLGVNLTAPAMSLFLVIDDEGEGGYIEVHSRWDGEVTTELSGSALAFIQLLRNRDATPAKLGVTVRGSSALLAELQSTLRELDIDWEEPVSKLIGDSPAHQLGTGVRMAASWLRDALGTAPKATAEAVSEEWRMTPPQAQFEAFAEDVAEFSHGVDRLEARLAILQRKFAAQVKAASGKPGQEKR</sequence>
<reference evidence="4" key="1">
    <citation type="submission" date="2017-02" db="EMBL/GenBank/DDBJ databases">
        <title>Genome of Microbulbifer agarilyticus GP101.</title>
        <authorList>
            <person name="Jung J."/>
            <person name="Bae S.S."/>
            <person name="Baek K."/>
        </authorList>
    </citation>
    <scope>NUCLEOTIDE SEQUENCE [LARGE SCALE GENOMIC DNA]</scope>
    <source>
        <strain evidence="4">GP101</strain>
    </source>
</reference>
<comment type="subcellular location">
    <subcellularLocation>
        <location evidence="1">Cytoplasm</location>
    </subcellularLocation>
</comment>
<evidence type="ECO:0000313" key="5">
    <source>
        <dbReference type="Proteomes" id="UP000188219"/>
    </source>
</evidence>
<name>A0A1Q2MA22_9GAMM</name>
<comment type="pathway">
    <text evidence="1">Cofactor biosynthesis; ubiquinone biosynthesis.</text>
</comment>
<dbReference type="STRING" id="260552.Mag101_16995"/>
<comment type="similarity">
    <text evidence="1">Belongs to the UbiJ family.</text>
</comment>